<reference evidence="3 4" key="1">
    <citation type="submission" date="2019-12" db="EMBL/GenBank/DDBJ databases">
        <authorList>
            <person name="Floudas D."/>
            <person name="Bentzer J."/>
            <person name="Ahren D."/>
            <person name="Johansson T."/>
            <person name="Persson P."/>
            <person name="Tunlid A."/>
        </authorList>
    </citation>
    <scope>NUCLEOTIDE SEQUENCE [LARGE SCALE GENOMIC DNA]</scope>
    <source>
        <strain evidence="3 4">CBS 102.39</strain>
    </source>
</reference>
<dbReference type="PANTHER" id="PTHR10039">
    <property type="entry name" value="AMELOGENIN"/>
    <property type="match status" value="1"/>
</dbReference>
<name>A0A8H4VN49_9AGAR</name>
<proteinExistence type="predicted"/>
<comment type="caution">
    <text evidence="3">The sequence shown here is derived from an EMBL/GenBank/DDBJ whole genome shotgun (WGS) entry which is preliminary data.</text>
</comment>
<evidence type="ECO:0000256" key="1">
    <source>
        <dbReference type="ARBA" id="ARBA00022737"/>
    </source>
</evidence>
<accession>A0A8H4VN49</accession>
<gene>
    <name evidence="3" type="ORF">D9613_012449</name>
</gene>
<dbReference type="AlphaFoldDB" id="A0A8H4VN49"/>
<dbReference type="Gene3D" id="3.40.50.300">
    <property type="entry name" value="P-loop containing nucleotide triphosphate hydrolases"/>
    <property type="match status" value="1"/>
</dbReference>
<evidence type="ECO:0000313" key="3">
    <source>
        <dbReference type="EMBL" id="KAF4615732.1"/>
    </source>
</evidence>
<feature type="domain" description="Nephrocystin 3-like N-terminal" evidence="2">
    <location>
        <begin position="104"/>
        <end position="257"/>
    </location>
</feature>
<dbReference type="InterPro" id="IPR027417">
    <property type="entry name" value="P-loop_NTPase"/>
</dbReference>
<evidence type="ECO:0000259" key="2">
    <source>
        <dbReference type="Pfam" id="PF24883"/>
    </source>
</evidence>
<dbReference type="EMBL" id="JAACJL010000033">
    <property type="protein sequence ID" value="KAF4615732.1"/>
    <property type="molecule type" value="Genomic_DNA"/>
</dbReference>
<dbReference type="InterPro" id="IPR056884">
    <property type="entry name" value="NPHP3-like_N"/>
</dbReference>
<evidence type="ECO:0000313" key="4">
    <source>
        <dbReference type="Proteomes" id="UP000521872"/>
    </source>
</evidence>
<dbReference type="SUPFAM" id="SSF52540">
    <property type="entry name" value="P-loop containing nucleoside triphosphate hydrolases"/>
    <property type="match status" value="1"/>
</dbReference>
<keyword evidence="1" id="KW-0677">Repeat</keyword>
<dbReference type="Pfam" id="PF24883">
    <property type="entry name" value="NPHP3_N"/>
    <property type="match status" value="1"/>
</dbReference>
<keyword evidence="4" id="KW-1185">Reference proteome</keyword>
<protein>
    <recommendedName>
        <fullName evidence="2">Nephrocystin 3-like N-terminal domain-containing protein</fullName>
    </recommendedName>
</protein>
<dbReference type="Proteomes" id="UP000521872">
    <property type="component" value="Unassembled WGS sequence"/>
</dbReference>
<sequence>MMDTDSPWPAQSPLFSPYTLIAGGTFTQVLGNYNDYRGAHGFTPLVKGGFERLQEACASSAFHDSGDTYDRPKCHPNTRVAVLQYITGLIAGRRQSALEGTSPPTSFIFLTGPAGAGKSAIASTIAGRCYDEGKLLASFFFRLADQTRNSVRPFFATIAYQVCLALPHIQDDIIAAIERDPLLFKKGFSVQFNTLLINPLLHLLNRGLFNVTSGPYCIVVDGLDECIDQKARCELLEVLAVGIARTGLPLVFLVACRPEHDITSVITSQNLAQISQRIYLDWRYLPDADIRLYLLDSLQALRMNHPSKDFIPQHWPSDKIIDELVYKASGQFIYATTVLKYISSSRHNPMKRLELLFDLHSDHMDTPFAELDALYTHILSGVEDIDSLLRILSFFQLNDGYWNLDYVLIMLQQNIEDVMPLLSDLGSLLDVQMFSIHRTKSMFVHVLHASFMDFLCDRRRSGRYYLDFTTWRTHYMKVAFLHLSNYTQDQNIFKPVLALNFITMNLGSSFTQSVIFHCLSEFSVQRLYETIYPHPTLFIHFTGFVTVILHFLETLNSPLVFPIYGMHLQAFEKCLRSGRLAVYYQDQRLQFFITILGYASRCTAARRITIFHPKAQLFDVSEELLEMDRYGLLLFETLDDTDRDFRIFLGYFLGDSARSGDYALRGLHYAQSALYCLKFIQNFVRNFTHHTPSSIYHSRRRRNTPWLSRTFLPKKDPLHRLYRMTGVQGNRLLLLRMFTLERRLDREWTLGNDPPISSIQSELPATLERQTAAYRDFLRLGMALRYLPYLLRRSSRLDELEVLARRMVFPLAAFGHQEKLARARKAIVNYLNGEYAAYDTT</sequence>
<organism evidence="3 4">
    <name type="scientific">Agrocybe pediades</name>
    <dbReference type="NCBI Taxonomy" id="84607"/>
    <lineage>
        <taxon>Eukaryota</taxon>
        <taxon>Fungi</taxon>
        <taxon>Dikarya</taxon>
        <taxon>Basidiomycota</taxon>
        <taxon>Agaricomycotina</taxon>
        <taxon>Agaricomycetes</taxon>
        <taxon>Agaricomycetidae</taxon>
        <taxon>Agaricales</taxon>
        <taxon>Agaricineae</taxon>
        <taxon>Strophariaceae</taxon>
        <taxon>Agrocybe</taxon>
    </lineage>
</organism>